<sequence>MKLIPNGRWDNGDENTLPQVIVHILKDHHFLHVRFQVTEPDECYAATVDHDGGHAWEDSCVEIFVKALDSANEYINFEFTSKGFCYAARGLNREHRKEFLQTQYSQILRSKTEPVFENGKVTWELRVSIPGFLIGCRNLSIAEIYGNIYKCGDKTRRPHHLVHFPVNTEKPDFHQPRFFKKLI</sequence>
<dbReference type="Proteomes" id="UP000231134">
    <property type="component" value="Unassembled WGS sequence"/>
</dbReference>
<dbReference type="GO" id="GO:0004553">
    <property type="term" value="F:hydrolase activity, hydrolyzing O-glycosyl compounds"/>
    <property type="evidence" value="ECO:0007669"/>
    <property type="project" value="InterPro"/>
</dbReference>
<reference evidence="2 3" key="1">
    <citation type="submission" date="2017-11" db="EMBL/GenBank/DDBJ databases">
        <title>Animal gut microbial communities from fecal samples from Wisconsin, USA.</title>
        <authorList>
            <person name="Neumann A."/>
        </authorList>
    </citation>
    <scope>NUCLEOTIDE SEQUENCE [LARGE SCALE GENOMIC DNA]</scope>
    <source>
        <strain evidence="2 3">UWS3</strain>
    </source>
</reference>
<dbReference type="GO" id="GO:0016052">
    <property type="term" value="P:carbohydrate catabolic process"/>
    <property type="evidence" value="ECO:0007669"/>
    <property type="project" value="InterPro"/>
</dbReference>
<evidence type="ECO:0000313" key="2">
    <source>
        <dbReference type="EMBL" id="PJJ42265.1"/>
    </source>
</evidence>
<organism evidence="2 3">
    <name type="scientific">Hallerella succinigenes</name>
    <dbReference type="NCBI Taxonomy" id="1896222"/>
    <lineage>
        <taxon>Bacteria</taxon>
        <taxon>Pseudomonadati</taxon>
        <taxon>Fibrobacterota</taxon>
        <taxon>Fibrobacteria</taxon>
        <taxon>Fibrobacterales</taxon>
        <taxon>Fibrobacteraceae</taxon>
        <taxon>Hallerella</taxon>
    </lineage>
</organism>
<dbReference type="InterPro" id="IPR010502">
    <property type="entry name" value="Carb-bd_dom_fam9"/>
</dbReference>
<dbReference type="Pfam" id="PF16011">
    <property type="entry name" value="CBM9_2"/>
    <property type="match status" value="1"/>
</dbReference>
<dbReference type="AlphaFoldDB" id="A0A2M9A976"/>
<accession>A0A2M9A976</accession>
<feature type="domain" description="Carbohydrate-binding" evidence="1">
    <location>
        <begin position="13"/>
        <end position="182"/>
    </location>
</feature>
<dbReference type="Gene3D" id="2.60.40.1190">
    <property type="match status" value="1"/>
</dbReference>
<name>A0A2M9A976_9BACT</name>
<evidence type="ECO:0000313" key="3">
    <source>
        <dbReference type="Proteomes" id="UP000231134"/>
    </source>
</evidence>
<protein>
    <submittedName>
        <fullName evidence="2">Cellulose/xylan binding protein with CBM9 domain</fullName>
    </submittedName>
</protein>
<dbReference type="OrthoDB" id="9801646at2"/>
<dbReference type="SUPFAM" id="SSF49344">
    <property type="entry name" value="CBD9-like"/>
    <property type="match status" value="1"/>
</dbReference>
<gene>
    <name evidence="2" type="ORF">BGX16_2288</name>
</gene>
<dbReference type="CDD" id="cd09620">
    <property type="entry name" value="CBM9_like_3"/>
    <property type="match status" value="1"/>
</dbReference>
<dbReference type="GO" id="GO:0030246">
    <property type="term" value="F:carbohydrate binding"/>
    <property type="evidence" value="ECO:0007669"/>
    <property type="project" value="InterPro"/>
</dbReference>
<proteinExistence type="predicted"/>
<dbReference type="EMBL" id="PGEX01000001">
    <property type="protein sequence ID" value="PJJ42265.1"/>
    <property type="molecule type" value="Genomic_DNA"/>
</dbReference>
<evidence type="ECO:0000259" key="1">
    <source>
        <dbReference type="Pfam" id="PF16011"/>
    </source>
</evidence>
<comment type="caution">
    <text evidence="2">The sequence shown here is derived from an EMBL/GenBank/DDBJ whole genome shotgun (WGS) entry which is preliminary data.</text>
</comment>
<keyword evidence="3" id="KW-1185">Reference proteome</keyword>